<dbReference type="CDD" id="cd24008">
    <property type="entry name" value="ASKHA_NBD_GLK"/>
    <property type="match status" value="1"/>
</dbReference>
<accession>A0ABR2GRE2</accession>
<dbReference type="Gene3D" id="3.30.420.40">
    <property type="match status" value="1"/>
</dbReference>
<keyword evidence="2" id="KW-0418">Kinase</keyword>
<evidence type="ECO:0008006" key="5">
    <source>
        <dbReference type="Google" id="ProtNLM"/>
    </source>
</evidence>
<dbReference type="PANTHER" id="PTHR47450:SF1">
    <property type="entry name" value="GLUCOKINASE"/>
    <property type="match status" value="1"/>
</dbReference>
<evidence type="ECO:0000313" key="4">
    <source>
        <dbReference type="Proteomes" id="UP001470230"/>
    </source>
</evidence>
<organism evidence="3 4">
    <name type="scientific">Tritrichomonas musculus</name>
    <dbReference type="NCBI Taxonomy" id="1915356"/>
    <lineage>
        <taxon>Eukaryota</taxon>
        <taxon>Metamonada</taxon>
        <taxon>Parabasalia</taxon>
        <taxon>Tritrichomonadida</taxon>
        <taxon>Tritrichomonadidae</taxon>
        <taxon>Tritrichomonas</taxon>
    </lineage>
</organism>
<evidence type="ECO:0000313" key="3">
    <source>
        <dbReference type="EMBL" id="KAK8836178.1"/>
    </source>
</evidence>
<dbReference type="SUPFAM" id="SSF53067">
    <property type="entry name" value="Actin-like ATPase domain"/>
    <property type="match status" value="1"/>
</dbReference>
<evidence type="ECO:0000256" key="1">
    <source>
        <dbReference type="ARBA" id="ARBA00022679"/>
    </source>
</evidence>
<comment type="caution">
    <text evidence="3">The sequence shown here is derived from an EMBL/GenBank/DDBJ whole genome shotgun (WGS) entry which is preliminary data.</text>
</comment>
<dbReference type="Proteomes" id="UP001470230">
    <property type="component" value="Unassembled WGS sequence"/>
</dbReference>
<proteinExistence type="predicted"/>
<protein>
    <recommendedName>
        <fullName evidence="5">Glucokinase 1</fullName>
    </recommendedName>
</protein>
<dbReference type="Gene3D" id="3.40.367.20">
    <property type="match status" value="1"/>
</dbReference>
<keyword evidence="1" id="KW-0808">Transferase</keyword>
<dbReference type="EMBL" id="JAPFFF010000067">
    <property type="protein sequence ID" value="KAK8836178.1"/>
    <property type="molecule type" value="Genomic_DNA"/>
</dbReference>
<reference evidence="3 4" key="1">
    <citation type="submission" date="2024-04" db="EMBL/GenBank/DDBJ databases">
        <title>Tritrichomonas musculus Genome.</title>
        <authorList>
            <person name="Alves-Ferreira E."/>
            <person name="Grigg M."/>
            <person name="Lorenzi H."/>
            <person name="Galac M."/>
        </authorList>
    </citation>
    <scope>NUCLEOTIDE SEQUENCE [LARGE SCALE GENOMIC DNA]</scope>
    <source>
        <strain evidence="3 4">EAF2021</strain>
    </source>
</reference>
<dbReference type="Pfam" id="PF02685">
    <property type="entry name" value="Glucokinase"/>
    <property type="match status" value="1"/>
</dbReference>
<gene>
    <name evidence="3" type="ORF">M9Y10_039809</name>
</gene>
<name>A0ABR2GRE2_9EUKA</name>
<evidence type="ECO:0000256" key="2">
    <source>
        <dbReference type="ARBA" id="ARBA00022777"/>
    </source>
</evidence>
<dbReference type="InterPro" id="IPR043129">
    <property type="entry name" value="ATPase_NBD"/>
</dbReference>
<dbReference type="PANTHER" id="PTHR47450">
    <property type="entry name" value="GLUCOKINASE"/>
    <property type="match status" value="1"/>
</dbReference>
<sequence length="373" mass="41064">MFAPSLIEPINGWKTDNKAKVCVGVDIGGSGLRVRISNVNNKDQYVDIPHIRAKSTAELVESLTNIQTGLDEVIKDYESCGAALAVAGPIKNGTVVLTNWPGEPELRTLSLDHLPQKLFPKEKTVLLNDLEAGAYGVIAADELKLLDSHFVQLWKGVAPEGPIVSETRTAVMALGSGLGVALVVKTPLLKDPLVLPCELGHVQVPTVCDKDPGSKEEHELIQHVSEHYYGGAQTPEFEDLSSGRGIQLCYQFFLKRDEGVFKAVEEIDAGEVAVKAHDGDKTAKNALLWCYKLFLRLAKQTATSLQCDSIVMALDNQVKNAWFVEAVSDQLKEEFYNFIRPDWMKGIRVYSQTETLNFNILGNDYMAHQIASK</sequence>
<dbReference type="InterPro" id="IPR003836">
    <property type="entry name" value="Glucokinase"/>
</dbReference>
<keyword evidence="4" id="KW-1185">Reference proteome</keyword>